<evidence type="ECO:0000256" key="1">
    <source>
        <dbReference type="SAM" id="SignalP"/>
    </source>
</evidence>
<keyword evidence="3" id="KW-1185">Reference proteome</keyword>
<evidence type="ECO:0000313" key="3">
    <source>
        <dbReference type="Proteomes" id="UP000319342"/>
    </source>
</evidence>
<organism evidence="2 3">
    <name type="scientific">Rohdeia mirabilis</name>
    <dbReference type="NCBI Taxonomy" id="2528008"/>
    <lineage>
        <taxon>Bacteria</taxon>
        <taxon>Pseudomonadati</taxon>
        <taxon>Planctomycetota</taxon>
        <taxon>Planctomycetia</taxon>
        <taxon>Planctomycetia incertae sedis</taxon>
        <taxon>Rohdeia</taxon>
    </lineage>
</organism>
<protein>
    <submittedName>
        <fullName evidence="2">Uncharacterized protein</fullName>
    </submittedName>
</protein>
<proteinExistence type="predicted"/>
<gene>
    <name evidence="2" type="ORF">Pla163_24020</name>
</gene>
<evidence type="ECO:0000313" key="2">
    <source>
        <dbReference type="EMBL" id="QDU85274.1"/>
    </source>
</evidence>
<accession>A0A518D1C5</accession>
<reference evidence="2 3" key="1">
    <citation type="submission" date="2019-02" db="EMBL/GenBank/DDBJ databases">
        <title>Deep-cultivation of Planctomycetes and their phenomic and genomic characterization uncovers novel biology.</title>
        <authorList>
            <person name="Wiegand S."/>
            <person name="Jogler M."/>
            <person name="Boedeker C."/>
            <person name="Pinto D."/>
            <person name="Vollmers J."/>
            <person name="Rivas-Marin E."/>
            <person name="Kohn T."/>
            <person name="Peeters S.H."/>
            <person name="Heuer A."/>
            <person name="Rast P."/>
            <person name="Oberbeckmann S."/>
            <person name="Bunk B."/>
            <person name="Jeske O."/>
            <person name="Meyerdierks A."/>
            <person name="Storesund J.E."/>
            <person name="Kallscheuer N."/>
            <person name="Luecker S."/>
            <person name="Lage O.M."/>
            <person name="Pohl T."/>
            <person name="Merkel B.J."/>
            <person name="Hornburger P."/>
            <person name="Mueller R.-W."/>
            <person name="Bruemmer F."/>
            <person name="Labrenz M."/>
            <person name="Spormann A.M."/>
            <person name="Op den Camp H."/>
            <person name="Overmann J."/>
            <person name="Amann R."/>
            <person name="Jetten M.S.M."/>
            <person name="Mascher T."/>
            <person name="Medema M.H."/>
            <person name="Devos D.P."/>
            <person name="Kaster A.-K."/>
            <person name="Ovreas L."/>
            <person name="Rohde M."/>
            <person name="Galperin M.Y."/>
            <person name="Jogler C."/>
        </authorList>
    </citation>
    <scope>NUCLEOTIDE SEQUENCE [LARGE SCALE GENOMIC DNA]</scope>
    <source>
        <strain evidence="2 3">Pla163</strain>
    </source>
</reference>
<feature type="signal peptide" evidence="1">
    <location>
        <begin position="1"/>
        <end position="21"/>
    </location>
</feature>
<dbReference type="EMBL" id="CP036290">
    <property type="protein sequence ID" value="QDU85274.1"/>
    <property type="molecule type" value="Genomic_DNA"/>
</dbReference>
<feature type="chain" id="PRO_5022195819" evidence="1">
    <location>
        <begin position="22"/>
        <end position="247"/>
    </location>
</feature>
<sequence precursor="true">MPSFVLSSGLAAALVALALLAAPNTTSASAAPEPVSGSAPPEHLYRCLGCSSSAVPMGPDVRYLRVWKGTGDISDPSNYAIAAKIIAGASFFTPPTDNCKDSHECEATCHVMYTAWVKVEVYDLLVDVSDLELEIVDADGDPFVGQEGGMSMGDIEDINETGGDYAKYLFVDAECGRSDSVHFSYALDWSTIAWPYPLPPDYVPPHYFEEALGGAPAGSGPGDPVVGDRGSCLQLSISCERCIKLDI</sequence>
<dbReference type="AlphaFoldDB" id="A0A518D1C5"/>
<dbReference type="Proteomes" id="UP000319342">
    <property type="component" value="Chromosome"/>
</dbReference>
<name>A0A518D1C5_9BACT</name>
<dbReference type="RefSeq" id="WP_419185851.1">
    <property type="nucleotide sequence ID" value="NZ_CP036290.1"/>
</dbReference>
<keyword evidence="1" id="KW-0732">Signal</keyword>